<dbReference type="Proteomes" id="UP000189818">
    <property type="component" value="Unassembled WGS sequence"/>
</dbReference>
<organism evidence="1 2">
    <name type="scientific">Rhizorhabdus histidinilytica</name>
    <dbReference type="NCBI Taxonomy" id="439228"/>
    <lineage>
        <taxon>Bacteria</taxon>
        <taxon>Pseudomonadati</taxon>
        <taxon>Pseudomonadota</taxon>
        <taxon>Alphaproteobacteria</taxon>
        <taxon>Sphingomonadales</taxon>
        <taxon>Sphingomonadaceae</taxon>
        <taxon>Rhizorhabdus</taxon>
    </lineage>
</organism>
<proteinExistence type="predicted"/>
<reference evidence="2" key="1">
    <citation type="submission" date="2017-02" db="EMBL/GenBank/DDBJ databases">
        <authorList>
            <person name="Varghese N."/>
            <person name="Submissions S."/>
        </authorList>
    </citation>
    <scope>NUCLEOTIDE SEQUENCE [LARGE SCALE GENOMIC DNA]</scope>
    <source>
        <strain evidence="2">UM2</strain>
    </source>
</reference>
<dbReference type="InterPro" id="IPR046875">
    <property type="entry name" value="Pred_NTSase1"/>
</dbReference>
<dbReference type="STRING" id="439228.SAMN06295920_11491"/>
<evidence type="ECO:0000313" key="1">
    <source>
        <dbReference type="EMBL" id="SKC07495.1"/>
    </source>
</evidence>
<dbReference type="RefSeq" id="WP_079650618.1">
    <property type="nucleotide sequence ID" value="NZ_FUYM01000014.1"/>
</dbReference>
<sequence length="166" mass="19090">MRTCRPTYIQQPLGRLAPHGIKPAKIIRFHVLMGVEDGRIALRYHQEKTDGSDPTELEYIAIEEDATVEIHLHGDQIFFSKELDAITTKEELGGFYGGLEYDGYDEKLDHYRVARFVAKHNKGGKYDTTHPFNINVDFLQRHCDGKPKWIVLTIDPDIKNPPPMRT</sequence>
<dbReference type="Pfam" id="PF20301">
    <property type="entry name" value="pNTSase1"/>
    <property type="match status" value="1"/>
</dbReference>
<accession>A0A1T5GGG3</accession>
<name>A0A1T5GGG3_9SPHN</name>
<protein>
    <submittedName>
        <fullName evidence="1">Uncharacterized protein</fullName>
    </submittedName>
</protein>
<dbReference type="AlphaFoldDB" id="A0A1T5GGG3"/>
<dbReference type="EMBL" id="FUYM01000014">
    <property type="protein sequence ID" value="SKC07495.1"/>
    <property type="molecule type" value="Genomic_DNA"/>
</dbReference>
<evidence type="ECO:0000313" key="2">
    <source>
        <dbReference type="Proteomes" id="UP000189818"/>
    </source>
</evidence>
<keyword evidence="2" id="KW-1185">Reference proteome</keyword>
<gene>
    <name evidence="1" type="ORF">SAMN06295920_11491</name>
</gene>
<dbReference type="OrthoDB" id="7473731at2"/>